<reference evidence="3" key="2">
    <citation type="submission" date="2009-11" db="EMBL/GenBank/DDBJ databases">
        <title>The Genome Sequence of Allomyces macrogynus strain ATCC 38327.</title>
        <authorList>
            <consortium name="The Broad Institute Genome Sequencing Platform"/>
            <person name="Russ C."/>
            <person name="Cuomo C."/>
            <person name="Shea T."/>
            <person name="Young S.K."/>
            <person name="Zeng Q."/>
            <person name="Koehrsen M."/>
            <person name="Haas B."/>
            <person name="Borodovsky M."/>
            <person name="Guigo R."/>
            <person name="Alvarado L."/>
            <person name="Berlin A."/>
            <person name="Borenstein D."/>
            <person name="Chen Z."/>
            <person name="Engels R."/>
            <person name="Freedman E."/>
            <person name="Gellesch M."/>
            <person name="Goldberg J."/>
            <person name="Griggs A."/>
            <person name="Gujja S."/>
            <person name="Heiman D."/>
            <person name="Hepburn T."/>
            <person name="Howarth C."/>
            <person name="Jen D."/>
            <person name="Larson L."/>
            <person name="Lewis B."/>
            <person name="Mehta T."/>
            <person name="Park D."/>
            <person name="Pearson M."/>
            <person name="Roberts A."/>
            <person name="Saif S."/>
            <person name="Shenoy N."/>
            <person name="Sisk P."/>
            <person name="Stolte C."/>
            <person name="Sykes S."/>
            <person name="Walk T."/>
            <person name="White J."/>
            <person name="Yandava C."/>
            <person name="Burger G."/>
            <person name="Gray M.W."/>
            <person name="Holland P.W.H."/>
            <person name="King N."/>
            <person name="Lang F.B.F."/>
            <person name="Roger A.J."/>
            <person name="Ruiz-Trillo I."/>
            <person name="Lander E."/>
            <person name="Nusbaum C."/>
        </authorList>
    </citation>
    <scope>NUCLEOTIDE SEQUENCE [LARGE SCALE GENOMIC DNA]</scope>
    <source>
        <strain evidence="3">ATCC 38327</strain>
    </source>
</reference>
<evidence type="ECO:0000256" key="1">
    <source>
        <dbReference type="SAM" id="MobiDB-lite"/>
    </source>
</evidence>
<dbReference type="EMBL" id="GG745348">
    <property type="protein sequence ID" value="KNE65905.1"/>
    <property type="molecule type" value="Genomic_DNA"/>
</dbReference>
<feature type="region of interest" description="Disordered" evidence="1">
    <location>
        <begin position="347"/>
        <end position="368"/>
    </location>
</feature>
<feature type="region of interest" description="Disordered" evidence="1">
    <location>
        <begin position="1"/>
        <end position="20"/>
    </location>
</feature>
<accession>A0A0L0SU20</accession>
<feature type="region of interest" description="Disordered" evidence="1">
    <location>
        <begin position="172"/>
        <end position="212"/>
    </location>
</feature>
<dbReference type="AlphaFoldDB" id="A0A0L0SU20"/>
<dbReference type="VEuPathDB" id="FungiDB:AMAG_09870"/>
<name>A0A0L0SU20_ALLM3</name>
<dbReference type="Proteomes" id="UP000054350">
    <property type="component" value="Unassembled WGS sequence"/>
</dbReference>
<proteinExistence type="predicted"/>
<sequence length="410" mass="43619">MLLPAPTDWGAPTPNPAPAPPLIDVAPPHTRHIAKGTLSNSVLDIPDPHRVVDTRGIPAVGSMLPSPADAVRALRRTRRVRQQKPADASSRVPAAGNDFANADHNYSGPIDPPAPFPQPVLRPSPAKRVLVTEIAQVASAPLLSADATDLAPPRRQRVRQPETASAIVSLAPPAQPPMLKSVLRHPTTMGSDQEPEPVGSLPRPPTAASDTLRRTVTFAPVATVNEYDVDPGSSSSSSASAPADHVAHAVAIDDLFYAAASITTASRPATPAPPADAPAAPPCISHRSHAFDELWAVDAHLEAANPEHYHPSPWQRPHRYCRPAPTGTCEWPKCPPMIWPAVPLGAVGSRDDGEDEDEYGDGRKAPGGRDVRAAAVAWRGDRGRGCDAWREGRRLWSDWWRGDACGSVVD</sequence>
<organism evidence="2 3">
    <name type="scientific">Allomyces macrogynus (strain ATCC 38327)</name>
    <name type="common">Allomyces javanicus var. macrogynus</name>
    <dbReference type="NCBI Taxonomy" id="578462"/>
    <lineage>
        <taxon>Eukaryota</taxon>
        <taxon>Fungi</taxon>
        <taxon>Fungi incertae sedis</taxon>
        <taxon>Blastocladiomycota</taxon>
        <taxon>Blastocladiomycetes</taxon>
        <taxon>Blastocladiales</taxon>
        <taxon>Blastocladiaceae</taxon>
        <taxon>Allomyces</taxon>
    </lineage>
</organism>
<evidence type="ECO:0000313" key="3">
    <source>
        <dbReference type="Proteomes" id="UP000054350"/>
    </source>
</evidence>
<protein>
    <submittedName>
        <fullName evidence="2">Uncharacterized protein</fullName>
    </submittedName>
</protein>
<dbReference type="OrthoDB" id="10551976at2759"/>
<keyword evidence="3" id="KW-1185">Reference proteome</keyword>
<reference evidence="2 3" key="1">
    <citation type="submission" date="2009-11" db="EMBL/GenBank/DDBJ databases">
        <title>Annotation of Allomyces macrogynus ATCC 38327.</title>
        <authorList>
            <consortium name="The Broad Institute Genome Sequencing Platform"/>
            <person name="Russ C."/>
            <person name="Cuomo C."/>
            <person name="Burger G."/>
            <person name="Gray M.W."/>
            <person name="Holland P.W.H."/>
            <person name="King N."/>
            <person name="Lang F.B.F."/>
            <person name="Roger A.J."/>
            <person name="Ruiz-Trillo I."/>
            <person name="Young S.K."/>
            <person name="Zeng Q."/>
            <person name="Gargeya S."/>
            <person name="Fitzgerald M."/>
            <person name="Haas B."/>
            <person name="Abouelleil A."/>
            <person name="Alvarado L."/>
            <person name="Arachchi H.M."/>
            <person name="Berlin A."/>
            <person name="Chapman S.B."/>
            <person name="Gearin G."/>
            <person name="Goldberg J."/>
            <person name="Griggs A."/>
            <person name="Gujja S."/>
            <person name="Hansen M."/>
            <person name="Heiman D."/>
            <person name="Howarth C."/>
            <person name="Larimer J."/>
            <person name="Lui A."/>
            <person name="MacDonald P.J.P."/>
            <person name="McCowen C."/>
            <person name="Montmayeur A."/>
            <person name="Murphy C."/>
            <person name="Neiman D."/>
            <person name="Pearson M."/>
            <person name="Priest M."/>
            <person name="Roberts A."/>
            <person name="Saif S."/>
            <person name="Shea T."/>
            <person name="Sisk P."/>
            <person name="Stolte C."/>
            <person name="Sykes S."/>
            <person name="Wortman J."/>
            <person name="Nusbaum C."/>
            <person name="Birren B."/>
        </authorList>
    </citation>
    <scope>NUCLEOTIDE SEQUENCE [LARGE SCALE GENOMIC DNA]</scope>
    <source>
        <strain evidence="2 3">ATCC 38327</strain>
    </source>
</reference>
<gene>
    <name evidence="2" type="ORF">AMAG_09870</name>
</gene>
<evidence type="ECO:0000313" key="2">
    <source>
        <dbReference type="EMBL" id="KNE65905.1"/>
    </source>
</evidence>